<keyword evidence="2" id="KW-1185">Reference proteome</keyword>
<dbReference type="AlphaFoldDB" id="A0A9P4QPT2"/>
<name>A0A9P4QPT2_9PLEO</name>
<feature type="non-terminal residue" evidence="1">
    <location>
        <position position="1"/>
    </location>
</feature>
<evidence type="ECO:0000313" key="1">
    <source>
        <dbReference type="EMBL" id="KAF2730449.1"/>
    </source>
</evidence>
<sequence>IEGVTAINYTLRWQYLENASTSTFLPYQLDRCRCPKVEGIHIYTRYLCNGPEVRFASKRKNTWVLQKPGVQFNILRPASQRELRQRPAASILRVNKLVYEEAVSYLYQGRSFLFLTGPSPRGRYQAYATLQWLNQRSKLARSHIKSLTLICQSFEEDCRDADASRSFASLSHFILSDLPNFQHLQMIGWD</sequence>
<dbReference type="Proteomes" id="UP000799444">
    <property type="component" value="Unassembled WGS sequence"/>
</dbReference>
<organism evidence="1 2">
    <name type="scientific">Polyplosphaeria fusca</name>
    <dbReference type="NCBI Taxonomy" id="682080"/>
    <lineage>
        <taxon>Eukaryota</taxon>
        <taxon>Fungi</taxon>
        <taxon>Dikarya</taxon>
        <taxon>Ascomycota</taxon>
        <taxon>Pezizomycotina</taxon>
        <taxon>Dothideomycetes</taxon>
        <taxon>Pleosporomycetidae</taxon>
        <taxon>Pleosporales</taxon>
        <taxon>Tetraplosphaeriaceae</taxon>
        <taxon>Polyplosphaeria</taxon>
    </lineage>
</organism>
<evidence type="ECO:0000313" key="2">
    <source>
        <dbReference type="Proteomes" id="UP000799444"/>
    </source>
</evidence>
<gene>
    <name evidence="1" type="ORF">EJ04DRAFT_401938</name>
</gene>
<comment type="caution">
    <text evidence="1">The sequence shown here is derived from an EMBL/GenBank/DDBJ whole genome shotgun (WGS) entry which is preliminary data.</text>
</comment>
<accession>A0A9P4QPT2</accession>
<feature type="non-terminal residue" evidence="1">
    <location>
        <position position="190"/>
    </location>
</feature>
<proteinExistence type="predicted"/>
<dbReference type="EMBL" id="ML996217">
    <property type="protein sequence ID" value="KAF2730449.1"/>
    <property type="molecule type" value="Genomic_DNA"/>
</dbReference>
<dbReference type="OrthoDB" id="3750348at2759"/>
<reference evidence="1" key="1">
    <citation type="journal article" date="2020" name="Stud. Mycol.">
        <title>101 Dothideomycetes genomes: a test case for predicting lifestyles and emergence of pathogens.</title>
        <authorList>
            <person name="Haridas S."/>
            <person name="Albert R."/>
            <person name="Binder M."/>
            <person name="Bloem J."/>
            <person name="Labutti K."/>
            <person name="Salamov A."/>
            <person name="Andreopoulos B."/>
            <person name="Baker S."/>
            <person name="Barry K."/>
            <person name="Bills G."/>
            <person name="Bluhm B."/>
            <person name="Cannon C."/>
            <person name="Castanera R."/>
            <person name="Culley D."/>
            <person name="Daum C."/>
            <person name="Ezra D."/>
            <person name="Gonzalez J."/>
            <person name="Henrissat B."/>
            <person name="Kuo A."/>
            <person name="Liang C."/>
            <person name="Lipzen A."/>
            <person name="Lutzoni F."/>
            <person name="Magnuson J."/>
            <person name="Mondo S."/>
            <person name="Nolan M."/>
            <person name="Ohm R."/>
            <person name="Pangilinan J."/>
            <person name="Park H.-J."/>
            <person name="Ramirez L."/>
            <person name="Alfaro M."/>
            <person name="Sun H."/>
            <person name="Tritt A."/>
            <person name="Yoshinaga Y."/>
            <person name="Zwiers L.-H."/>
            <person name="Turgeon B."/>
            <person name="Goodwin S."/>
            <person name="Spatafora J."/>
            <person name="Crous P."/>
            <person name="Grigoriev I."/>
        </authorList>
    </citation>
    <scope>NUCLEOTIDE SEQUENCE</scope>
    <source>
        <strain evidence="1">CBS 125425</strain>
    </source>
</reference>
<protein>
    <submittedName>
        <fullName evidence="1">Uncharacterized protein</fullName>
    </submittedName>
</protein>